<dbReference type="InterPro" id="IPR036388">
    <property type="entry name" value="WH-like_DNA-bd_sf"/>
</dbReference>
<dbReference type="AlphaFoldDB" id="A0A291MXL8"/>
<name>A0A291MXL8_SPHYA</name>
<protein>
    <recommendedName>
        <fullName evidence="1">HTH marR-type domain-containing protein</fullName>
    </recommendedName>
</protein>
<proteinExistence type="predicted"/>
<evidence type="ECO:0000259" key="1">
    <source>
        <dbReference type="Pfam" id="PF12802"/>
    </source>
</evidence>
<dbReference type="InterPro" id="IPR036390">
    <property type="entry name" value="WH_DNA-bd_sf"/>
</dbReference>
<reference evidence="2 3" key="1">
    <citation type="submission" date="2017-10" db="EMBL/GenBank/DDBJ databases">
        <title>Sphingobium yanoikuyae S72.</title>
        <authorList>
            <person name="Sanchez E."/>
            <person name="Bustos P."/>
            <person name="Mendoza P."/>
            <person name="Guo X."/>
            <person name="Mendoza A."/>
        </authorList>
    </citation>
    <scope>NUCLEOTIDE SEQUENCE [LARGE SCALE GENOMIC DNA]</scope>
    <source>
        <strain evidence="2 3">S72</strain>
    </source>
</reference>
<dbReference type="Pfam" id="PF12802">
    <property type="entry name" value="MarR_2"/>
    <property type="match status" value="1"/>
</dbReference>
<dbReference type="EMBL" id="CP023741">
    <property type="protein sequence ID" value="ATI79847.1"/>
    <property type="molecule type" value="Genomic_DNA"/>
</dbReference>
<evidence type="ECO:0000313" key="2">
    <source>
        <dbReference type="EMBL" id="ATI79847.1"/>
    </source>
</evidence>
<evidence type="ECO:0000313" key="3">
    <source>
        <dbReference type="Proteomes" id="UP000219422"/>
    </source>
</evidence>
<dbReference type="SUPFAM" id="SSF46785">
    <property type="entry name" value="Winged helix' DNA-binding domain"/>
    <property type="match status" value="1"/>
</dbReference>
<dbReference type="Gene3D" id="1.10.10.10">
    <property type="entry name" value="Winged helix-like DNA-binding domain superfamily/Winged helix DNA-binding domain"/>
    <property type="match status" value="1"/>
</dbReference>
<accession>A0A291MXL8</accession>
<gene>
    <name evidence="2" type="ORF">A6768_07290</name>
</gene>
<dbReference type="Proteomes" id="UP000219422">
    <property type="component" value="Chromosome"/>
</dbReference>
<dbReference type="KEGG" id="sya:A6768_07290"/>
<feature type="domain" description="HTH marR-type" evidence="1">
    <location>
        <begin position="50"/>
        <end position="97"/>
    </location>
</feature>
<organism evidence="2 3">
    <name type="scientific">Sphingobium yanoikuyae</name>
    <name type="common">Sphingomonas yanoikuyae</name>
    <dbReference type="NCBI Taxonomy" id="13690"/>
    <lineage>
        <taxon>Bacteria</taxon>
        <taxon>Pseudomonadati</taxon>
        <taxon>Pseudomonadota</taxon>
        <taxon>Alphaproteobacteria</taxon>
        <taxon>Sphingomonadales</taxon>
        <taxon>Sphingomonadaceae</taxon>
        <taxon>Sphingobium</taxon>
    </lineage>
</organism>
<dbReference type="InterPro" id="IPR000835">
    <property type="entry name" value="HTH_MarR-typ"/>
</dbReference>
<dbReference type="GO" id="GO:0003700">
    <property type="term" value="F:DNA-binding transcription factor activity"/>
    <property type="evidence" value="ECO:0007669"/>
    <property type="project" value="InterPro"/>
</dbReference>
<sequence>MGGPPVTAAITFSRGSLVRFIVRTRSLLETRLSKDIYHMPALDMLLEFYARATRSPMSITDLCLATRASQRTAVRHIERLEKEGMLIRRGDSHDRRRVMLELTPLAVKTLDLFFDDVLASLIHDPP</sequence>